<sequence length="349" mass="36950">MAYLERQTPLPDFSTDAVHSDEVPEQENVVSTGTLPEVERVHALIETAHERYRGLDDGKVADYIPSLGEADPALFGISVCGVGGQTTSVGDSTHPFSIQSISKVFVFALVCHELGHSEVSRRVGVNNTGLPFNSVMALELSDGDPRNPLVNAGAITTTSLAPGSTAAEKWDFVQRGLSRFAGRRLELDEKVYASESATNQRNMAIARLLQSYGRMHVDPIQATDVYTRQCSLLVTAEDLAVMAATLANGGVNPITREKVIDASVCRDTLAVMATSGLYEFSGDWLFEVGIPAKSGVSGGIVTVAPGKGGLGTFSPRLDPAGNSVRGQRAARFLSHSLGLDIFASTPGGA</sequence>
<feature type="region of interest" description="Disordered" evidence="8">
    <location>
        <begin position="1"/>
        <end position="31"/>
    </location>
</feature>
<dbReference type="InterPro" id="IPR015868">
    <property type="entry name" value="Glutaminase"/>
</dbReference>
<evidence type="ECO:0000256" key="8">
    <source>
        <dbReference type="SAM" id="MobiDB-lite"/>
    </source>
</evidence>
<dbReference type="GO" id="GO:0004359">
    <property type="term" value="F:glutaminase activity"/>
    <property type="evidence" value="ECO:0007669"/>
    <property type="project" value="UniProtKB-UniRule"/>
</dbReference>
<dbReference type="RefSeq" id="WP_179604840.1">
    <property type="nucleotide sequence ID" value="NZ_BAABEH010000001.1"/>
</dbReference>
<evidence type="ECO:0000256" key="6">
    <source>
        <dbReference type="ARBA" id="ARBA00070405"/>
    </source>
</evidence>
<gene>
    <name evidence="7" type="primary">glsA</name>
    <name evidence="9" type="ORF">HNR13_001120</name>
</gene>
<feature type="binding site" evidence="7">
    <location>
        <position position="226"/>
    </location>
    <ligand>
        <name>substrate</name>
    </ligand>
</feature>
<accession>A0A853CSF0</accession>
<dbReference type="EMBL" id="JACCFL010000001">
    <property type="protein sequence ID" value="NYJ22833.1"/>
    <property type="molecule type" value="Genomic_DNA"/>
</dbReference>
<comment type="similarity">
    <text evidence="1 7">Belongs to the glutaminase family.</text>
</comment>
<dbReference type="AlphaFoldDB" id="A0A853CSF0"/>
<dbReference type="InterPro" id="IPR012338">
    <property type="entry name" value="Beta-lactam/transpept-like"/>
</dbReference>
<dbReference type="NCBIfam" id="TIGR03814">
    <property type="entry name" value="Gln_ase"/>
    <property type="match status" value="1"/>
</dbReference>
<evidence type="ECO:0000256" key="1">
    <source>
        <dbReference type="ARBA" id="ARBA00011076"/>
    </source>
</evidence>
<feature type="binding site" evidence="7">
    <location>
        <position position="195"/>
    </location>
    <ligand>
        <name>substrate</name>
    </ligand>
</feature>
<evidence type="ECO:0000313" key="10">
    <source>
        <dbReference type="Proteomes" id="UP000578352"/>
    </source>
</evidence>
<dbReference type="GO" id="GO:0006543">
    <property type="term" value="P:L-glutamine catabolic process"/>
    <property type="evidence" value="ECO:0007669"/>
    <property type="project" value="TreeGrafter"/>
</dbReference>
<dbReference type="HAMAP" id="MF_00313">
    <property type="entry name" value="Glutaminase"/>
    <property type="match status" value="1"/>
</dbReference>
<proteinExistence type="inferred from homology"/>
<keyword evidence="7" id="KW-0007">Acetylation</keyword>
<comment type="caution">
    <text evidence="9">The sequence shown here is derived from an EMBL/GenBank/DDBJ whole genome shotgun (WGS) entry which is preliminary data.</text>
</comment>
<feature type="binding site" evidence="7">
    <location>
        <position position="100"/>
    </location>
    <ligand>
        <name>substrate</name>
    </ligand>
</feature>
<evidence type="ECO:0000256" key="5">
    <source>
        <dbReference type="ARBA" id="ARBA00049534"/>
    </source>
</evidence>
<dbReference type="GO" id="GO:0006537">
    <property type="term" value="P:glutamate biosynthetic process"/>
    <property type="evidence" value="ECO:0007669"/>
    <property type="project" value="TreeGrafter"/>
</dbReference>
<comment type="subunit">
    <text evidence="2 7">Homotetramer.</text>
</comment>
<evidence type="ECO:0000256" key="4">
    <source>
        <dbReference type="ARBA" id="ARBA00022801"/>
    </source>
</evidence>
<protein>
    <recommendedName>
        <fullName evidence="6 7">Glutaminase</fullName>
        <ecNumber evidence="3 7">3.5.1.2</ecNumber>
    </recommendedName>
</protein>
<feature type="binding site" evidence="7">
    <location>
        <position position="202"/>
    </location>
    <ligand>
        <name>substrate</name>
    </ligand>
</feature>
<comment type="catalytic activity">
    <reaction evidence="5 7">
        <text>L-glutamine + H2O = L-glutamate + NH4(+)</text>
        <dbReference type="Rhea" id="RHEA:15889"/>
        <dbReference type="ChEBI" id="CHEBI:15377"/>
        <dbReference type="ChEBI" id="CHEBI:28938"/>
        <dbReference type="ChEBI" id="CHEBI:29985"/>
        <dbReference type="ChEBI" id="CHEBI:58359"/>
        <dbReference type="EC" id="3.5.1.2"/>
    </reaction>
</comment>
<keyword evidence="4 7" id="KW-0378">Hydrolase</keyword>
<dbReference type="PANTHER" id="PTHR12544:SF48">
    <property type="entry name" value="GLUTAMINASE 1"/>
    <property type="match status" value="1"/>
</dbReference>
<dbReference type="NCBIfam" id="NF009020">
    <property type="entry name" value="PRK12356.1"/>
    <property type="match status" value="1"/>
</dbReference>
<reference evidence="9 10" key="1">
    <citation type="submission" date="2020-07" db="EMBL/GenBank/DDBJ databases">
        <title>Sequencing the genomes of 1000 actinobacteria strains.</title>
        <authorList>
            <person name="Klenk H.-P."/>
        </authorList>
    </citation>
    <scope>NUCLEOTIDE SEQUENCE [LARGE SCALE GENOMIC DNA]</scope>
    <source>
        <strain evidence="9 10">DSM 15165</strain>
    </source>
</reference>
<evidence type="ECO:0000256" key="3">
    <source>
        <dbReference type="ARBA" id="ARBA00012918"/>
    </source>
</evidence>
<feature type="binding site" evidence="7">
    <location>
        <position position="151"/>
    </location>
    <ligand>
        <name>substrate</name>
    </ligand>
</feature>
<feature type="binding site" evidence="7">
    <location>
        <position position="278"/>
    </location>
    <ligand>
        <name>substrate</name>
    </ligand>
</feature>
<dbReference type="FunFam" id="3.40.710.10:FF:000005">
    <property type="entry name" value="Glutaminase"/>
    <property type="match status" value="1"/>
</dbReference>
<dbReference type="Pfam" id="PF04960">
    <property type="entry name" value="Glutaminase"/>
    <property type="match status" value="1"/>
</dbReference>
<feature type="binding site" evidence="7">
    <location>
        <position position="296"/>
    </location>
    <ligand>
        <name>substrate</name>
    </ligand>
</feature>
<name>A0A853CSF0_9MICO</name>
<evidence type="ECO:0000256" key="7">
    <source>
        <dbReference type="HAMAP-Rule" id="MF_00313"/>
    </source>
</evidence>
<organism evidence="9 10">
    <name type="scientific">Leifsonia shinshuensis</name>
    <dbReference type="NCBI Taxonomy" id="150026"/>
    <lineage>
        <taxon>Bacteria</taxon>
        <taxon>Bacillati</taxon>
        <taxon>Actinomycetota</taxon>
        <taxon>Actinomycetes</taxon>
        <taxon>Micrococcales</taxon>
        <taxon>Microbacteriaceae</taxon>
        <taxon>Leifsonia</taxon>
    </lineage>
</organism>
<evidence type="ECO:0000256" key="2">
    <source>
        <dbReference type="ARBA" id="ARBA00011881"/>
    </source>
</evidence>
<dbReference type="PANTHER" id="PTHR12544">
    <property type="entry name" value="GLUTAMINASE"/>
    <property type="match status" value="1"/>
</dbReference>
<dbReference type="SUPFAM" id="SSF56601">
    <property type="entry name" value="beta-lactamase/transpeptidase-like"/>
    <property type="match status" value="1"/>
</dbReference>
<dbReference type="Gene3D" id="3.40.710.10">
    <property type="entry name" value="DD-peptidase/beta-lactamase superfamily"/>
    <property type="match status" value="1"/>
</dbReference>
<dbReference type="EC" id="3.5.1.2" evidence="3 7"/>
<evidence type="ECO:0000313" key="9">
    <source>
        <dbReference type="EMBL" id="NYJ22833.1"/>
    </source>
</evidence>
<dbReference type="Proteomes" id="UP000578352">
    <property type="component" value="Unassembled WGS sequence"/>
</dbReference>